<feature type="transmembrane region" description="Helical" evidence="1">
    <location>
        <begin position="83"/>
        <end position="104"/>
    </location>
</feature>
<proteinExistence type="predicted"/>
<feature type="transmembrane region" description="Helical" evidence="1">
    <location>
        <begin position="21"/>
        <end position="45"/>
    </location>
</feature>
<reference evidence="2 3" key="1">
    <citation type="journal article" date="2016" name="Nat. Commun.">
        <title>Thousands of microbial genomes shed light on interconnected biogeochemical processes in an aquifer system.</title>
        <authorList>
            <person name="Anantharaman K."/>
            <person name="Brown C.T."/>
            <person name="Hug L.A."/>
            <person name="Sharon I."/>
            <person name="Castelle C.J."/>
            <person name="Probst A.J."/>
            <person name="Thomas B.C."/>
            <person name="Singh A."/>
            <person name="Wilkins M.J."/>
            <person name="Karaoz U."/>
            <person name="Brodie E.L."/>
            <person name="Williams K.H."/>
            <person name="Hubbard S.S."/>
            <person name="Banfield J.F."/>
        </authorList>
    </citation>
    <scope>NUCLEOTIDE SEQUENCE [LARGE SCALE GENOMIC DNA]</scope>
</reference>
<evidence type="ECO:0000313" key="3">
    <source>
        <dbReference type="Proteomes" id="UP000176700"/>
    </source>
</evidence>
<keyword evidence="1" id="KW-0812">Transmembrane</keyword>
<name>A0A1G2G0J9_9BACT</name>
<gene>
    <name evidence="2" type="ORF">A2W41_04215</name>
</gene>
<dbReference type="Proteomes" id="UP000176700">
    <property type="component" value="Unassembled WGS sequence"/>
</dbReference>
<dbReference type="EMBL" id="MHNI01000005">
    <property type="protein sequence ID" value="OGZ43512.1"/>
    <property type="molecule type" value="Genomic_DNA"/>
</dbReference>
<evidence type="ECO:0000256" key="1">
    <source>
        <dbReference type="SAM" id="Phobius"/>
    </source>
</evidence>
<accession>A0A1G2G0J9</accession>
<keyword evidence="1" id="KW-1133">Transmembrane helix</keyword>
<keyword evidence="1" id="KW-0472">Membrane</keyword>
<organism evidence="2 3">
    <name type="scientific">Candidatus Ryanbacteria bacterium RIFCSPHIGHO2_01_45_13</name>
    <dbReference type="NCBI Taxonomy" id="1802112"/>
    <lineage>
        <taxon>Bacteria</taxon>
        <taxon>Candidatus Ryaniibacteriota</taxon>
    </lineage>
</organism>
<sequence>MIYPYVSEQLKPRIMKRIYGIWFLKRVAPWFGLEIMALSVFIFYINTHIALSSVVGNTITHTVANSTFSLLDFLYSAYLYTEMTIRLVLIGFATLLFLLTRNCLRGIKWIRFSKHVTF</sequence>
<protein>
    <submittedName>
        <fullName evidence="2">Uncharacterized protein</fullName>
    </submittedName>
</protein>
<evidence type="ECO:0000313" key="2">
    <source>
        <dbReference type="EMBL" id="OGZ43512.1"/>
    </source>
</evidence>
<comment type="caution">
    <text evidence="2">The sequence shown here is derived from an EMBL/GenBank/DDBJ whole genome shotgun (WGS) entry which is preliminary data.</text>
</comment>
<dbReference type="AlphaFoldDB" id="A0A1G2G0J9"/>